<evidence type="ECO:0000313" key="2">
    <source>
        <dbReference type="EMBL" id="KCZ64872.1"/>
    </source>
</evidence>
<proteinExistence type="predicted"/>
<dbReference type="OrthoDB" id="7054074at2"/>
<sequence>MTAPRLRQLVIAAETLEAADQLGELLELGAPFVDPGVKEFGLENRVYALGDQFLEVVVPMADSAPARRFIDRVGEGGYMAIFQTDDLNALRARVDGMGIRRVWNIDLPDISASHLHPADIGGAIVSVDEARPAGSWRWGGPAWRDNTVPGRLVSAAMETPDPDGLAARWALALGLTVDERVLYLEDAAIVFREGPVEKLAAFGLYRPDAEAILSRAEAMGLDVDGREIRFAGVGLSLLE</sequence>
<keyword evidence="3" id="KW-1185">Reference proteome</keyword>
<evidence type="ECO:0000259" key="1">
    <source>
        <dbReference type="Pfam" id="PF13468"/>
    </source>
</evidence>
<dbReference type="EMBL" id="AWFH01000001">
    <property type="protein sequence ID" value="KCZ64872.1"/>
    <property type="molecule type" value="Genomic_DNA"/>
</dbReference>
<gene>
    <name evidence="2" type="ORF">HY36_00435</name>
</gene>
<dbReference type="InterPro" id="IPR029068">
    <property type="entry name" value="Glyas_Bleomycin-R_OHBP_Dase"/>
</dbReference>
<dbReference type="AlphaFoldDB" id="A0A059EBJ9"/>
<dbReference type="InterPro" id="IPR025870">
    <property type="entry name" value="Glyoxalase-like_dom"/>
</dbReference>
<organism evidence="2 3">
    <name type="scientific">Hyphomonas atlantica</name>
    <dbReference type="NCBI Taxonomy" id="1280948"/>
    <lineage>
        <taxon>Bacteria</taxon>
        <taxon>Pseudomonadati</taxon>
        <taxon>Pseudomonadota</taxon>
        <taxon>Alphaproteobacteria</taxon>
        <taxon>Hyphomonadales</taxon>
        <taxon>Hyphomonadaceae</taxon>
        <taxon>Hyphomonas</taxon>
    </lineage>
</organism>
<dbReference type="STRING" id="1280948.HY36_00435"/>
<protein>
    <recommendedName>
        <fullName evidence="1">Glyoxalase-like domain-containing protein</fullName>
    </recommendedName>
</protein>
<dbReference type="RefSeq" id="WP_035546771.1">
    <property type="nucleotide sequence ID" value="NZ_AWFH01000001.1"/>
</dbReference>
<evidence type="ECO:0000313" key="3">
    <source>
        <dbReference type="Proteomes" id="UP000024547"/>
    </source>
</evidence>
<comment type="caution">
    <text evidence="2">The sequence shown here is derived from an EMBL/GenBank/DDBJ whole genome shotgun (WGS) entry which is preliminary data.</text>
</comment>
<reference evidence="2 3" key="1">
    <citation type="journal article" date="2014" name="Antonie Van Leeuwenhoek">
        <title>Hyphomonas beringensis sp. nov. and Hyphomonas chukchiensis sp. nov., isolated from surface seawater of the Bering Sea and Chukchi Sea.</title>
        <authorList>
            <person name="Li C."/>
            <person name="Lai Q."/>
            <person name="Li G."/>
            <person name="Dong C."/>
            <person name="Wang J."/>
            <person name="Liao Y."/>
            <person name="Shao Z."/>
        </authorList>
    </citation>
    <scope>NUCLEOTIDE SEQUENCE [LARGE SCALE GENOMIC DNA]</scope>
    <source>
        <strain evidence="2 3">22II1-22F38</strain>
    </source>
</reference>
<dbReference type="Gene3D" id="3.10.180.10">
    <property type="entry name" value="2,3-Dihydroxybiphenyl 1,2-Dioxygenase, domain 1"/>
    <property type="match status" value="1"/>
</dbReference>
<feature type="domain" description="Glyoxalase-like" evidence="1">
    <location>
        <begin position="9"/>
        <end position="110"/>
    </location>
</feature>
<accession>A0A059EBJ9</accession>
<dbReference type="SUPFAM" id="SSF54593">
    <property type="entry name" value="Glyoxalase/Bleomycin resistance protein/Dihydroxybiphenyl dioxygenase"/>
    <property type="match status" value="1"/>
</dbReference>
<dbReference type="PATRIC" id="fig|1280948.3.peg.89"/>
<dbReference type="Proteomes" id="UP000024547">
    <property type="component" value="Unassembled WGS sequence"/>
</dbReference>
<dbReference type="eggNOG" id="COG0346">
    <property type="taxonomic scope" value="Bacteria"/>
</dbReference>
<name>A0A059EBJ9_9PROT</name>
<dbReference type="Pfam" id="PF13468">
    <property type="entry name" value="Glyoxalase_3"/>
    <property type="match status" value="1"/>
</dbReference>